<dbReference type="Proteomes" id="UP000827960">
    <property type="component" value="Segment"/>
</dbReference>
<evidence type="ECO:0000313" key="1">
    <source>
        <dbReference type="EMBL" id="UAW10014.1"/>
    </source>
</evidence>
<protein>
    <submittedName>
        <fullName evidence="1">Uncharacterized protein</fullName>
    </submittedName>
</protein>
<proteinExistence type="predicted"/>
<accession>A0AAE9BSG1</accession>
<evidence type="ECO:0000313" key="2">
    <source>
        <dbReference type="Proteomes" id="UP000827960"/>
    </source>
</evidence>
<gene>
    <name evidence="1" type="ORF">APK15_35</name>
</gene>
<keyword evidence="2" id="KW-1185">Reference proteome</keyword>
<dbReference type="EMBL" id="MZ936315">
    <property type="protein sequence ID" value="UAW10014.1"/>
    <property type="molecule type" value="Genomic_DNA"/>
</dbReference>
<reference evidence="1 2" key="1">
    <citation type="submission" date="2021-08" db="EMBL/GenBank/DDBJ databases">
        <authorList>
            <person name="Shneider M.M."/>
            <person name="Timoshina O.Y."/>
            <person name="Popova A.V."/>
            <person name="Mikhailova Y.V."/>
            <person name="Yanushevich Y.G."/>
            <person name="Shelenkov A.A."/>
            <person name="Miroshnikov K.A."/>
        </authorList>
    </citation>
    <scope>NUCLEOTIDE SEQUENCE [LARGE SCALE GENOMIC DNA]</scope>
</reference>
<organism evidence="1 2">
    <name type="scientific">Acinetobacter phage APK15</name>
    <dbReference type="NCBI Taxonomy" id="2873374"/>
    <lineage>
        <taxon>Viruses</taxon>
        <taxon>Duplodnaviria</taxon>
        <taxon>Heunggongvirae</taxon>
        <taxon>Uroviricota</taxon>
        <taxon>Caudoviricetes</taxon>
        <taxon>Autographivirales</taxon>
        <taxon>Autoscriptoviridae</taxon>
        <taxon>Beijerinckvirinae</taxon>
        <taxon>Friunavirus</taxon>
        <taxon>Friunavirus APK15</taxon>
    </lineage>
</organism>
<sequence length="24" mass="2782">MAHILSSMWAFFFEVALIEGKKLI</sequence>
<name>A0AAE9BSG1_9CAUD</name>